<dbReference type="AlphaFoldDB" id="A0A410P485"/>
<dbReference type="EMBL" id="CP019384">
    <property type="protein sequence ID" value="QAT16891.1"/>
    <property type="molecule type" value="Genomic_DNA"/>
</dbReference>
<name>A0A410P485_VELA1</name>
<evidence type="ECO:0000313" key="3">
    <source>
        <dbReference type="Proteomes" id="UP000287243"/>
    </source>
</evidence>
<dbReference type="RefSeq" id="WP_128699532.1">
    <property type="nucleotide sequence ID" value="NZ_CP019384.1"/>
</dbReference>
<accession>A0A410P485</accession>
<proteinExistence type="predicted"/>
<keyword evidence="1" id="KW-0812">Transmembrane</keyword>
<protein>
    <submittedName>
        <fullName evidence="2">Uncharacterized protein</fullName>
    </submittedName>
</protein>
<keyword evidence="1" id="KW-1133">Transmembrane helix</keyword>
<keyword evidence="3" id="KW-1185">Reference proteome</keyword>
<keyword evidence="1" id="KW-0472">Membrane</keyword>
<dbReference type="Proteomes" id="UP000287243">
    <property type="component" value="Chromosome"/>
</dbReference>
<sequence>MDNIFFELKNQVYETAVLVVAFCKSVNLYIAGGVLLVFYLAVLRKWMPKKILSFCLTISLLFIFYLRIDNLLLTTFSQEASSFSIGVFRTVSIITAGVIFLYYATIRQ</sequence>
<dbReference type="KEGG" id="vai:BU251_03660"/>
<evidence type="ECO:0000256" key="1">
    <source>
        <dbReference type="SAM" id="Phobius"/>
    </source>
</evidence>
<organism evidence="2 3">
    <name type="scientific">Velamenicoccus archaeovorus</name>
    <dbReference type="NCBI Taxonomy" id="1930593"/>
    <lineage>
        <taxon>Bacteria</taxon>
        <taxon>Pseudomonadati</taxon>
        <taxon>Candidatus Omnitrophota</taxon>
        <taxon>Candidatus Velamenicoccus</taxon>
    </lineage>
</organism>
<feature type="transmembrane region" description="Helical" evidence="1">
    <location>
        <begin position="51"/>
        <end position="68"/>
    </location>
</feature>
<reference evidence="2 3" key="1">
    <citation type="submission" date="2017-01" db="EMBL/GenBank/DDBJ databases">
        <title>First insights into the biology of 'candidatus Vampirococcus archaeovorus'.</title>
        <authorList>
            <person name="Kizina J."/>
            <person name="Jordan S."/>
            <person name="Stueber K."/>
            <person name="Reinhardt R."/>
            <person name="Harder J."/>
        </authorList>
    </citation>
    <scope>NUCLEOTIDE SEQUENCE [LARGE SCALE GENOMIC DNA]</scope>
    <source>
        <strain evidence="2 3">LiM</strain>
    </source>
</reference>
<gene>
    <name evidence="2" type="ORF">BU251_03660</name>
</gene>
<feature type="transmembrane region" description="Helical" evidence="1">
    <location>
        <begin position="16"/>
        <end position="39"/>
    </location>
</feature>
<evidence type="ECO:0000313" key="2">
    <source>
        <dbReference type="EMBL" id="QAT16891.1"/>
    </source>
</evidence>
<feature type="transmembrane region" description="Helical" evidence="1">
    <location>
        <begin position="80"/>
        <end position="104"/>
    </location>
</feature>